<keyword evidence="2" id="KW-0732">Signal</keyword>
<dbReference type="Proteomes" id="UP000613011">
    <property type="component" value="Unassembled WGS sequence"/>
</dbReference>
<evidence type="ECO:0000256" key="2">
    <source>
        <dbReference type="SAM" id="SignalP"/>
    </source>
</evidence>
<dbReference type="CDD" id="cd07012">
    <property type="entry name" value="PBP2_Bug_TTT"/>
    <property type="match status" value="1"/>
</dbReference>
<dbReference type="InterPro" id="IPR005064">
    <property type="entry name" value="BUG"/>
</dbReference>
<dbReference type="EMBL" id="JAEQNA010000006">
    <property type="protein sequence ID" value="MBL0421915.1"/>
    <property type="molecule type" value="Genomic_DNA"/>
</dbReference>
<feature type="chain" id="PRO_5037944183" evidence="2">
    <location>
        <begin position="27"/>
        <end position="327"/>
    </location>
</feature>
<gene>
    <name evidence="3" type="ORF">JI739_16315</name>
</gene>
<evidence type="ECO:0000313" key="3">
    <source>
        <dbReference type="EMBL" id="MBL0421915.1"/>
    </source>
</evidence>
<accession>A0A936ZQU6</accession>
<dbReference type="Pfam" id="PF03401">
    <property type="entry name" value="TctC"/>
    <property type="match status" value="1"/>
</dbReference>
<dbReference type="RefSeq" id="WP_201684994.1">
    <property type="nucleotide sequence ID" value="NZ_JAEQNA010000006.1"/>
</dbReference>
<comment type="similarity">
    <text evidence="1">Belongs to the UPF0065 (bug) family.</text>
</comment>
<dbReference type="PANTHER" id="PTHR42928:SF5">
    <property type="entry name" value="BLR1237 PROTEIN"/>
    <property type="match status" value="1"/>
</dbReference>
<dbReference type="PANTHER" id="PTHR42928">
    <property type="entry name" value="TRICARBOXYLATE-BINDING PROTEIN"/>
    <property type="match status" value="1"/>
</dbReference>
<name>A0A936ZQU6_9BURK</name>
<dbReference type="Gene3D" id="3.40.190.10">
    <property type="entry name" value="Periplasmic binding protein-like II"/>
    <property type="match status" value="1"/>
</dbReference>
<feature type="signal peptide" evidence="2">
    <location>
        <begin position="1"/>
        <end position="26"/>
    </location>
</feature>
<reference evidence="3" key="1">
    <citation type="submission" date="2021-01" db="EMBL/GenBank/DDBJ databases">
        <title>Ramlibacter sp. strain AW1 16S ribosomal RNA gene Genome sequencing and assembly.</title>
        <authorList>
            <person name="Kang M."/>
        </authorList>
    </citation>
    <scope>NUCLEOTIDE SEQUENCE</scope>
    <source>
        <strain evidence="3">AW1</strain>
    </source>
</reference>
<dbReference type="SUPFAM" id="SSF53850">
    <property type="entry name" value="Periplasmic binding protein-like II"/>
    <property type="match status" value="1"/>
</dbReference>
<comment type="caution">
    <text evidence="3">The sequence shown here is derived from an EMBL/GenBank/DDBJ whole genome shotgun (WGS) entry which is preliminary data.</text>
</comment>
<evidence type="ECO:0000256" key="1">
    <source>
        <dbReference type="ARBA" id="ARBA00006987"/>
    </source>
</evidence>
<dbReference type="AlphaFoldDB" id="A0A936ZQU6"/>
<proteinExistence type="inferred from homology"/>
<dbReference type="PIRSF" id="PIRSF017082">
    <property type="entry name" value="YflP"/>
    <property type="match status" value="1"/>
</dbReference>
<dbReference type="InterPro" id="IPR042100">
    <property type="entry name" value="Bug_dom1"/>
</dbReference>
<evidence type="ECO:0000313" key="4">
    <source>
        <dbReference type="Proteomes" id="UP000613011"/>
    </source>
</evidence>
<dbReference type="Gene3D" id="3.40.190.150">
    <property type="entry name" value="Bordetella uptake gene, domain 1"/>
    <property type="match status" value="1"/>
</dbReference>
<protein>
    <submittedName>
        <fullName evidence="3">Tripartite tricarboxylate transporter substrate binding protein</fullName>
    </submittedName>
</protein>
<organism evidence="3 4">
    <name type="scientific">Ramlibacter aurantiacus</name>
    <dbReference type="NCBI Taxonomy" id="2801330"/>
    <lineage>
        <taxon>Bacteria</taxon>
        <taxon>Pseudomonadati</taxon>
        <taxon>Pseudomonadota</taxon>
        <taxon>Betaproteobacteria</taxon>
        <taxon>Burkholderiales</taxon>
        <taxon>Comamonadaceae</taxon>
        <taxon>Ramlibacter</taxon>
    </lineage>
</organism>
<sequence>MSSSIPRRGAILLGLSALIAAPAAMAQQYPTKPVRVIVHFSAGSGPDVAMRMVGEKLSRAWGQPVIIDNRPGASGWIGMEAAKKAPADGYTLMLSTNEQFSIQPHVFRKLPFDFDKDFEPITPVYSTHFFITASANSPWNNLNDLMAAAKGRSGQLTYGSWGTGSLGHLAGALLDQSARTEMTHVPFKELGQLYSGVANGDVSWALGSAGTTSALHQARKLKYLAIAAPQRLANYPDVPTVSESGGPPNFEARAVTGLFAPRGVPTEITDRITRDVAKALEEPDVRQKLGVMGFVPLPGNARTLADAIAADSRRYRDVSTRANILLD</sequence>
<keyword evidence="4" id="KW-1185">Reference proteome</keyword>